<protein>
    <submittedName>
        <fullName evidence="1">DgyrCDS14853</fullName>
    </submittedName>
</protein>
<accession>A0A7I8WFE7</accession>
<organism evidence="1 2">
    <name type="scientific">Dimorphilus gyrociliatus</name>
    <dbReference type="NCBI Taxonomy" id="2664684"/>
    <lineage>
        <taxon>Eukaryota</taxon>
        <taxon>Metazoa</taxon>
        <taxon>Spiralia</taxon>
        <taxon>Lophotrochozoa</taxon>
        <taxon>Annelida</taxon>
        <taxon>Polychaeta</taxon>
        <taxon>Polychaeta incertae sedis</taxon>
        <taxon>Dinophilidae</taxon>
        <taxon>Dimorphilus</taxon>
    </lineage>
</organism>
<sequence>MEEVVKQHPHWINYRDWTASCQSTACESEYLKITFASTFDIAEICIEQRIQIASELIKQVKLEFSNGASYVVQLDNINFEKCFLLPNSTGENTEWIKATALKGYGTYNYGLGSVLAYTFQEGIYHFVNDSPLGVWEKTSLGKTSLGKNVPRWEKTSQGWEKQVVGKDI</sequence>
<evidence type="ECO:0000313" key="2">
    <source>
        <dbReference type="Proteomes" id="UP000549394"/>
    </source>
</evidence>
<comment type="caution">
    <text evidence="1">The sequence shown here is derived from an EMBL/GenBank/DDBJ whole genome shotgun (WGS) entry which is preliminary data.</text>
</comment>
<keyword evidence="2" id="KW-1185">Reference proteome</keyword>
<reference evidence="1 2" key="1">
    <citation type="submission" date="2020-08" db="EMBL/GenBank/DDBJ databases">
        <authorList>
            <person name="Hejnol A."/>
        </authorList>
    </citation>
    <scope>NUCLEOTIDE SEQUENCE [LARGE SCALE GENOMIC DNA]</scope>
</reference>
<dbReference type="AlphaFoldDB" id="A0A7I8WFE7"/>
<name>A0A7I8WFE7_9ANNE</name>
<dbReference type="EMBL" id="CAJFCJ010000090">
    <property type="protein sequence ID" value="CAD5126820.1"/>
    <property type="molecule type" value="Genomic_DNA"/>
</dbReference>
<gene>
    <name evidence="1" type="ORF">DGYR_LOCUS14045</name>
</gene>
<proteinExistence type="predicted"/>
<evidence type="ECO:0000313" key="1">
    <source>
        <dbReference type="EMBL" id="CAD5126820.1"/>
    </source>
</evidence>
<dbReference type="Proteomes" id="UP000549394">
    <property type="component" value="Unassembled WGS sequence"/>
</dbReference>